<dbReference type="InterPro" id="IPR011009">
    <property type="entry name" value="Kinase-like_dom_sf"/>
</dbReference>
<keyword evidence="3" id="KW-1185">Reference proteome</keyword>
<sequence>MKHSGFYNRLVHSEIILRRSYTNEEDGRTGEKQMDQVGKGNTATIFRQDDKVIKVFHERFGEGEAFNEARKQRFAFESGLPVPEVKEVTKIDGRQAIVMEYIEGTTLGDNLEKDMNYAEYYLRQSIAVQMEIHKIDAIDLNPMPSKLARQISAAPKLNRNQKEALLEKLASMDMEKKLCHGDFHIYNLMEGGGRVTILDWVDASGGNPRADVYRTYLLYSQHYPSLADDYVKIYCEESGVPLEEIFDWAPIIAGARLAEQVDTEDPDRLLEIVDCYVTGNQC</sequence>
<evidence type="ECO:0000313" key="2">
    <source>
        <dbReference type="EMBL" id="MFD1020876.1"/>
    </source>
</evidence>
<feature type="domain" description="Aminoglycoside phosphotransferase" evidence="1">
    <location>
        <begin position="38"/>
        <end position="238"/>
    </location>
</feature>
<name>A0ABW3L502_9BACI</name>
<evidence type="ECO:0000313" key="3">
    <source>
        <dbReference type="Proteomes" id="UP001596990"/>
    </source>
</evidence>
<dbReference type="Proteomes" id="UP001596990">
    <property type="component" value="Unassembled WGS sequence"/>
</dbReference>
<reference evidence="3" key="1">
    <citation type="journal article" date="2019" name="Int. J. Syst. Evol. Microbiol.">
        <title>The Global Catalogue of Microorganisms (GCM) 10K type strain sequencing project: providing services to taxonomists for standard genome sequencing and annotation.</title>
        <authorList>
            <consortium name="The Broad Institute Genomics Platform"/>
            <consortium name="The Broad Institute Genome Sequencing Center for Infectious Disease"/>
            <person name="Wu L."/>
            <person name="Ma J."/>
        </authorList>
    </citation>
    <scope>NUCLEOTIDE SEQUENCE [LARGE SCALE GENOMIC DNA]</scope>
    <source>
        <strain evidence="3">CCUG 56607</strain>
    </source>
</reference>
<dbReference type="SUPFAM" id="SSF56112">
    <property type="entry name" value="Protein kinase-like (PK-like)"/>
    <property type="match status" value="1"/>
</dbReference>
<organism evidence="2 3">
    <name type="scientific">Thalassobacillus hwangdonensis</name>
    <dbReference type="NCBI Taxonomy" id="546108"/>
    <lineage>
        <taxon>Bacteria</taxon>
        <taxon>Bacillati</taxon>
        <taxon>Bacillota</taxon>
        <taxon>Bacilli</taxon>
        <taxon>Bacillales</taxon>
        <taxon>Bacillaceae</taxon>
        <taxon>Thalassobacillus</taxon>
    </lineage>
</organism>
<evidence type="ECO:0000259" key="1">
    <source>
        <dbReference type="Pfam" id="PF01636"/>
    </source>
</evidence>
<dbReference type="EMBL" id="JBHTKL010000006">
    <property type="protein sequence ID" value="MFD1020876.1"/>
    <property type="molecule type" value="Genomic_DNA"/>
</dbReference>
<dbReference type="InterPro" id="IPR002575">
    <property type="entry name" value="Aminoglycoside_PTrfase"/>
</dbReference>
<proteinExistence type="predicted"/>
<comment type="caution">
    <text evidence="2">The sequence shown here is derived from an EMBL/GenBank/DDBJ whole genome shotgun (WGS) entry which is preliminary data.</text>
</comment>
<dbReference type="Gene3D" id="3.90.1200.10">
    <property type="match status" value="1"/>
</dbReference>
<accession>A0ABW3L502</accession>
<protein>
    <submittedName>
        <fullName evidence="2">Phosphotransferase family protein</fullName>
    </submittedName>
</protein>
<dbReference type="Pfam" id="PF01636">
    <property type="entry name" value="APH"/>
    <property type="match status" value="1"/>
</dbReference>
<gene>
    <name evidence="2" type="ORF">ACFQ2J_16935</name>
</gene>